<dbReference type="RefSeq" id="WP_238727424.1">
    <property type="nucleotide sequence ID" value="NZ_JAHQCX010000019.1"/>
</dbReference>
<proteinExistence type="predicted"/>
<evidence type="ECO:0000256" key="1">
    <source>
        <dbReference type="SAM" id="SignalP"/>
    </source>
</evidence>
<dbReference type="Proteomes" id="UP001314681">
    <property type="component" value="Unassembled WGS sequence"/>
</dbReference>
<keyword evidence="3" id="KW-1185">Reference proteome</keyword>
<accession>A0ABS6KD65</accession>
<protein>
    <submittedName>
        <fullName evidence="2">Uncharacterized protein</fullName>
    </submittedName>
</protein>
<dbReference type="EMBL" id="JAHQCX010000019">
    <property type="protein sequence ID" value="MBU9728439.1"/>
    <property type="molecule type" value="Genomic_DNA"/>
</dbReference>
<evidence type="ECO:0000313" key="2">
    <source>
        <dbReference type="EMBL" id="MBU9728439.1"/>
    </source>
</evidence>
<organism evidence="2 3">
    <name type="scientific">Diplocloster modestus</name>
    <dbReference type="NCBI Taxonomy" id="2850322"/>
    <lineage>
        <taxon>Bacteria</taxon>
        <taxon>Bacillati</taxon>
        <taxon>Bacillota</taxon>
        <taxon>Clostridia</taxon>
        <taxon>Lachnospirales</taxon>
        <taxon>Lachnospiraceae</taxon>
        <taxon>Diplocloster</taxon>
    </lineage>
</organism>
<evidence type="ECO:0000313" key="3">
    <source>
        <dbReference type="Proteomes" id="UP001314681"/>
    </source>
</evidence>
<sequence>MIKSLKSALKSTMLAFVLTICMAMPVMAESNNYTNAAIPPEAAEENEASFTLKHKIYIENYANGSVSYVDLEGKHTVIGTVYRPALTAKDSSDGFWAAHYDKAIDGTFSCVTAAGANAMHLKMGPAASYDPLNAGAWKPKQISVGIKEDYDHANGSYSDAMIYTSVPGGTNIFGGSCAPYVGNPVKYLNAGGTWETLDNYFQGDYTKQIPKRLLIEVYQASTVNGSPDYIEFENWAAGDTVGGITKIGNGHVTVHYPNDTVKYIADVIQRVQGTGRFTGSEYAEVGRLRAAHPGVICFSTSPKVGFTHDSGLRGGFQFVPANHAKYLSYDLGQDSFIGRDQWGIIAHVGADANDLYNPDYVIDGHVSYDPVWEGVAPLFAEYITPRNIPGNLDASTYFVASDDFGQTWQECPTIQGVTDKTVSPVAGWTNIRLYLRYPN</sequence>
<reference evidence="2 3" key="1">
    <citation type="submission" date="2021-06" db="EMBL/GenBank/DDBJ databases">
        <title>Description of novel taxa of the family Lachnospiraceae.</title>
        <authorList>
            <person name="Chaplin A.V."/>
            <person name="Sokolova S.R."/>
            <person name="Pikina A.P."/>
            <person name="Korzhanova M."/>
            <person name="Belova V."/>
            <person name="Korostin D."/>
            <person name="Efimov B.A."/>
        </authorList>
    </citation>
    <scope>NUCLEOTIDE SEQUENCE [LARGE SCALE GENOMIC DNA]</scope>
    <source>
        <strain evidence="2 3">ASD4241</strain>
    </source>
</reference>
<keyword evidence="1" id="KW-0732">Signal</keyword>
<feature type="signal peptide" evidence="1">
    <location>
        <begin position="1"/>
        <end position="28"/>
    </location>
</feature>
<name>A0ABS6KD65_9FIRM</name>
<comment type="caution">
    <text evidence="2">The sequence shown here is derived from an EMBL/GenBank/DDBJ whole genome shotgun (WGS) entry which is preliminary data.</text>
</comment>
<gene>
    <name evidence="2" type="ORF">KTH90_20785</name>
</gene>
<feature type="chain" id="PRO_5046818369" evidence="1">
    <location>
        <begin position="29"/>
        <end position="439"/>
    </location>
</feature>